<name>A0A229NWV1_9BACL</name>
<dbReference type="SUPFAM" id="SSF101898">
    <property type="entry name" value="NHL repeat"/>
    <property type="match status" value="1"/>
</dbReference>
<dbReference type="EMBL" id="NMUQ01000002">
    <property type="protein sequence ID" value="OXM14413.1"/>
    <property type="molecule type" value="Genomic_DNA"/>
</dbReference>
<reference evidence="3 4" key="1">
    <citation type="submission" date="2017-07" db="EMBL/GenBank/DDBJ databases">
        <title>Paenibacillus herberti R33 genome sequencing and assembly.</title>
        <authorList>
            <person name="Su W."/>
        </authorList>
    </citation>
    <scope>NUCLEOTIDE SEQUENCE [LARGE SCALE GENOMIC DNA]</scope>
    <source>
        <strain evidence="3 4">R33</strain>
    </source>
</reference>
<evidence type="ECO:0000256" key="1">
    <source>
        <dbReference type="SAM" id="MobiDB-lite"/>
    </source>
</evidence>
<feature type="region of interest" description="Disordered" evidence="1">
    <location>
        <begin position="791"/>
        <end position="838"/>
    </location>
</feature>
<sequence length="950" mass="97973">MSMNSSEKLSSASVKLIRGGSYVFEQNIGQTNPEAAYVLKGFDSAFYFTPAYMAMTFSRRIKKDNKTFSLPVSNEWEAWGLRMRFAEARPDVAPEGLDPQKAVTHYYRGNDPSKWFTDVPTFGRISYSDIYPGIDLVFYINNGSLEFDFIVSAGADAANIALEFEGSDRIEVEEDGHLLVVTNRQPIRLKPPFIYQDNKSRKVGGGYVKLSNTRIAIQVEEEYDRSAPLIIDPVLTYSTYLGGSATTDAFGIGLDASGNAYVTGLTTSLDFPTQIPFQSTYAGGANDAFVTKLAPSGSTLIYSTYLGGTGDDQGRGIAVDFSGNAYVTGSTTSTDFPVANAFQGVAPGTTNAFVTKFDASGGTLAYSTYLGGVNQDAGLGIAVDSAGSAYVTGLTTSPDFPTLNAYQPTPIAIANAFLTKFSPAGNTLVYSTYFGGNIQISAAEGAGVAVDTSGQAYLTGFTSGNLTLVNPLQPVFGGGSEDAFIAKFDASGANVIYSTYLGGSSQELSQGITVDLAQNVSVVGLTSSTNFPTFNPVQAALGGGNDFFVTKINASGTGFIFSTYLGGSQDDNGFGITTDTFGNVYVTGDSASPDFPLANPLQSTLMGTADAVIIKFNPTGALIYSTFLGGNGGDVGQAIAASPSGSAYVAGGTTSTDFPVVNPFQADLPGSPSGFVSQLEDNTLVGPTGPTGPSPTGPTGATGPAGSPGEPGPDGIQGPTGDTGPTGANGATGAAGITGAIGSQGSTGTIGLAGPSGAVGLPGPAGIPGATGFTGLTGPNGAIGPVGAAGAPGAAGTAGTTGSLGAKGPAGPKGRSGASGPRGPQGAQGPEGPPGRNGKIIEIVETIKIIKPCRRHGDRLDFEAMELTRKLERMARLEMNLCHLIPSIRDIARLIKRRKFKSAMMSLSKLMNHLRELVEHDEISIMKGRRMLKVSAFLLNELMRLNDGVK</sequence>
<dbReference type="InterPro" id="IPR008160">
    <property type="entry name" value="Collagen"/>
</dbReference>
<dbReference type="Pfam" id="PF25778">
    <property type="entry name" value="DUF7948"/>
    <property type="match status" value="1"/>
</dbReference>
<evidence type="ECO:0000259" key="2">
    <source>
        <dbReference type="Pfam" id="PF25778"/>
    </source>
</evidence>
<accession>A0A229NWV1</accession>
<proteinExistence type="predicted"/>
<feature type="domain" description="DUF7948" evidence="2">
    <location>
        <begin position="24"/>
        <end position="234"/>
    </location>
</feature>
<dbReference type="InterPro" id="IPR057708">
    <property type="entry name" value="DUF7948"/>
</dbReference>
<organism evidence="3 4">
    <name type="scientific">Paenibacillus herberti</name>
    <dbReference type="NCBI Taxonomy" id="1619309"/>
    <lineage>
        <taxon>Bacteria</taxon>
        <taxon>Bacillati</taxon>
        <taxon>Bacillota</taxon>
        <taxon>Bacilli</taxon>
        <taxon>Bacillales</taxon>
        <taxon>Paenibacillaceae</taxon>
        <taxon>Paenibacillus</taxon>
    </lineage>
</organism>
<keyword evidence="4" id="KW-1185">Reference proteome</keyword>
<feature type="compositionally biased region" description="Low complexity" evidence="1">
    <location>
        <begin position="791"/>
        <end position="830"/>
    </location>
</feature>
<protein>
    <recommendedName>
        <fullName evidence="2">DUF7948 domain-containing protein</fullName>
    </recommendedName>
</protein>
<dbReference type="Pfam" id="PF06739">
    <property type="entry name" value="SBBP"/>
    <property type="match status" value="5"/>
</dbReference>
<dbReference type="OrthoDB" id="9796428at2"/>
<evidence type="ECO:0000313" key="4">
    <source>
        <dbReference type="Proteomes" id="UP000215145"/>
    </source>
</evidence>
<dbReference type="PANTHER" id="PTHR35580">
    <property type="entry name" value="CELL SURFACE GLYCOPROTEIN (S-LAYER PROTEIN)-LIKE PROTEIN"/>
    <property type="match status" value="1"/>
</dbReference>
<dbReference type="InterPro" id="IPR010620">
    <property type="entry name" value="SBBP_repeat"/>
</dbReference>
<comment type="caution">
    <text evidence="3">The sequence shown here is derived from an EMBL/GenBank/DDBJ whole genome shotgun (WGS) entry which is preliminary data.</text>
</comment>
<dbReference type="AlphaFoldDB" id="A0A229NWV1"/>
<dbReference type="InterPro" id="IPR052918">
    <property type="entry name" value="Motility_Chemotaxis_Reg"/>
</dbReference>
<dbReference type="Pfam" id="PF01391">
    <property type="entry name" value="Collagen"/>
    <property type="match status" value="2"/>
</dbReference>
<dbReference type="PANTHER" id="PTHR35580:SF1">
    <property type="entry name" value="PHYTASE-LIKE DOMAIN-CONTAINING PROTEIN"/>
    <property type="match status" value="1"/>
</dbReference>
<gene>
    <name evidence="3" type="ORF">CGZ75_15830</name>
</gene>
<feature type="compositionally biased region" description="Low complexity" evidence="1">
    <location>
        <begin position="697"/>
        <end position="732"/>
    </location>
</feature>
<evidence type="ECO:0000313" key="3">
    <source>
        <dbReference type="EMBL" id="OXM14413.1"/>
    </source>
</evidence>
<feature type="region of interest" description="Disordered" evidence="1">
    <location>
        <begin position="669"/>
        <end position="732"/>
    </location>
</feature>
<dbReference type="Proteomes" id="UP000215145">
    <property type="component" value="Unassembled WGS sequence"/>
</dbReference>